<dbReference type="RefSeq" id="WP_163065053.1">
    <property type="nucleotide sequence ID" value="NZ_CP048649.1"/>
</dbReference>
<dbReference type="Gene3D" id="2.40.128.20">
    <property type="match status" value="1"/>
</dbReference>
<dbReference type="InterPro" id="IPR012674">
    <property type="entry name" value="Calycin"/>
</dbReference>
<dbReference type="KEGG" id="abut:Ami103574_01875"/>
<dbReference type="InterPro" id="IPR015231">
    <property type="entry name" value="DUF1934"/>
</dbReference>
<accession>A0A858BQN0</accession>
<dbReference type="Proteomes" id="UP000466848">
    <property type="component" value="Chromosome"/>
</dbReference>
<gene>
    <name evidence="1" type="ORF">Ami103574_01875</name>
</gene>
<dbReference type="Pfam" id="PF09148">
    <property type="entry name" value="DUF1934"/>
    <property type="match status" value="1"/>
</dbReference>
<name>A0A858BQN0_9FIRM</name>
<dbReference type="EMBL" id="CP048649">
    <property type="protein sequence ID" value="QIB68133.1"/>
    <property type="molecule type" value="Genomic_DNA"/>
</dbReference>
<evidence type="ECO:0000313" key="1">
    <source>
        <dbReference type="EMBL" id="QIB68133.1"/>
    </source>
</evidence>
<reference evidence="1 2" key="1">
    <citation type="submission" date="2020-02" db="EMBL/GenBank/DDBJ databases">
        <authorList>
            <person name="Kim Y.B."/>
            <person name="Roh S.W."/>
        </authorList>
    </citation>
    <scope>NUCLEOTIDE SEQUENCE [LARGE SCALE GENOMIC DNA]</scope>
    <source>
        <strain evidence="1 2">DSM 103574</strain>
    </source>
</reference>
<sequence>MKDIMLKIVGRQISEDSGVEDEIEFVTEGKIYKRNQATYLVYEESEVSGVPGCKTSLKLLGDTIKMKRFGERVGLDTVIEFEKGRRYEGFYDTPYGAIEMEVLTNDLVNNLTPDGKGSIDIDYHVSLKGLSEGRSKLNIQVI</sequence>
<dbReference type="AlphaFoldDB" id="A0A858BQN0"/>
<dbReference type="SUPFAM" id="SSF50814">
    <property type="entry name" value="Lipocalins"/>
    <property type="match status" value="1"/>
</dbReference>
<proteinExistence type="predicted"/>
<organism evidence="1 2">
    <name type="scientific">Aminipila butyrica</name>
    <dbReference type="NCBI Taxonomy" id="433296"/>
    <lineage>
        <taxon>Bacteria</taxon>
        <taxon>Bacillati</taxon>
        <taxon>Bacillota</taxon>
        <taxon>Clostridia</taxon>
        <taxon>Peptostreptococcales</taxon>
        <taxon>Anaerovoracaceae</taxon>
        <taxon>Aminipila</taxon>
    </lineage>
</organism>
<protein>
    <submittedName>
        <fullName evidence="1">DUF1934 domain-containing protein</fullName>
    </submittedName>
</protein>
<keyword evidence="2" id="KW-1185">Reference proteome</keyword>
<evidence type="ECO:0000313" key="2">
    <source>
        <dbReference type="Proteomes" id="UP000466848"/>
    </source>
</evidence>